<evidence type="ECO:0000313" key="2">
    <source>
        <dbReference type="Proteomes" id="UP001482620"/>
    </source>
</evidence>
<reference evidence="1 2" key="1">
    <citation type="submission" date="2021-06" db="EMBL/GenBank/DDBJ databases">
        <authorList>
            <person name="Palmer J.M."/>
        </authorList>
    </citation>
    <scope>NUCLEOTIDE SEQUENCE [LARGE SCALE GENOMIC DNA]</scope>
    <source>
        <strain evidence="2">if_2019</strain>
        <tissue evidence="1">Muscle</tissue>
    </source>
</reference>
<dbReference type="EMBL" id="JAHRIQ010007453">
    <property type="protein sequence ID" value="MEQ2223410.1"/>
    <property type="molecule type" value="Genomic_DNA"/>
</dbReference>
<organism evidence="1 2">
    <name type="scientific">Ilyodon furcidens</name>
    <name type="common">goldbreast splitfin</name>
    <dbReference type="NCBI Taxonomy" id="33524"/>
    <lineage>
        <taxon>Eukaryota</taxon>
        <taxon>Metazoa</taxon>
        <taxon>Chordata</taxon>
        <taxon>Craniata</taxon>
        <taxon>Vertebrata</taxon>
        <taxon>Euteleostomi</taxon>
        <taxon>Actinopterygii</taxon>
        <taxon>Neopterygii</taxon>
        <taxon>Teleostei</taxon>
        <taxon>Neoteleostei</taxon>
        <taxon>Acanthomorphata</taxon>
        <taxon>Ovalentaria</taxon>
        <taxon>Atherinomorphae</taxon>
        <taxon>Cyprinodontiformes</taxon>
        <taxon>Goodeidae</taxon>
        <taxon>Ilyodon</taxon>
    </lineage>
</organism>
<protein>
    <submittedName>
        <fullName evidence="1">Uncharacterized protein</fullName>
    </submittedName>
</protein>
<gene>
    <name evidence="1" type="ORF">ILYODFUR_036485</name>
</gene>
<evidence type="ECO:0000313" key="1">
    <source>
        <dbReference type="EMBL" id="MEQ2223410.1"/>
    </source>
</evidence>
<name>A0ABV0SS38_9TELE</name>
<sequence>MTKAHSAPSVAEEWRVALATWTCMQEGVQCLGPNAFFSRAWGKSVSIRAASGALRRKVKPHLSHYTLYNGDNGDQSPLATPLQENLAVFEHLNAANLTVKSAKCTLAKKEIEYWVCNWQRSHQAADSKSPSD</sequence>
<proteinExistence type="predicted"/>
<dbReference type="Proteomes" id="UP001482620">
    <property type="component" value="Unassembled WGS sequence"/>
</dbReference>
<comment type="caution">
    <text evidence="1">The sequence shown here is derived from an EMBL/GenBank/DDBJ whole genome shotgun (WGS) entry which is preliminary data.</text>
</comment>
<keyword evidence="2" id="KW-1185">Reference proteome</keyword>
<accession>A0ABV0SS38</accession>